<dbReference type="Pfam" id="PF17297">
    <property type="entry name" value="PEPCK_N"/>
    <property type="match status" value="1"/>
</dbReference>
<evidence type="ECO:0000256" key="3">
    <source>
        <dbReference type="ARBA" id="ARBA00012306"/>
    </source>
</evidence>
<keyword evidence="9" id="KW-0456">Lyase</keyword>
<evidence type="ECO:0000259" key="11">
    <source>
        <dbReference type="Pfam" id="PF17297"/>
    </source>
</evidence>
<dbReference type="EC" id="4.1.1.32" evidence="3"/>
<keyword evidence="4" id="KW-0479">Metal-binding</keyword>
<evidence type="ECO:0000256" key="5">
    <source>
        <dbReference type="ARBA" id="ARBA00022741"/>
    </source>
</evidence>
<dbReference type="GO" id="GO:0005829">
    <property type="term" value="C:cytosol"/>
    <property type="evidence" value="ECO:0007669"/>
    <property type="project" value="TreeGrafter"/>
</dbReference>
<evidence type="ECO:0000313" key="14">
    <source>
        <dbReference type="WBParaSite" id="TCLT_0000395801-mRNA-1"/>
    </source>
</evidence>
<dbReference type="PANTHER" id="PTHR11561">
    <property type="entry name" value="PHOSPHOENOLPYRUVATE CARBOXYKINASE"/>
    <property type="match status" value="1"/>
</dbReference>
<feature type="domain" description="Phosphoenolpyruvate carboxykinase C-terminal P-loop" evidence="10">
    <location>
        <begin position="279"/>
        <end position="637"/>
    </location>
</feature>
<sequence>MANVGKSLTPIKPEDFKRLTEKSEKIGDIPIVQESYEVLPEGVRAFVAEKALLMTPSKVYIVDGSEQQIPELQKELVDSKLLVPLKAYDNNWLVRTDPKDVIDNIEESTWIVTKDRYETECHVADGVKSDFGHWMDPKQCSEELDKRFPNCMTGRTLYVVPFILCPSEAIMSLSGVMLTDSAFVVLMMCTMTRVSPYAWLNIGEESEHVRCIHSVGVPLPTESKIENNWPCNSEKALIVHLMEERQIWSFGLSFGSNALLHKECFGLRLVSREAYRNCWQAEHMSILGIRPPGCREIFVAAAFPSGAGKSCLSMLQSSIPGWSVRCLGCDIAWLKFGLDDRLYAISPENGIFLKAVGTNSTNNPNAIGAISKNTIFINVAETSDGEYFWEGLEKELKNPQIDMVNWEGKKWKIGQEGRGAHPNARLCVPFDQLPNAHPEWDGEQGVPISAIIFGTRRSSGIPLVFEPFSWEHGVFMAASLRTECINDSGETQPKLRHDPMAMGPFLGYNLGKYIQTWLSMDDIGHKIPKIFFVNFFRTDANGKNLWPGFGENIRILAWILKRIDGAKALSRTTAIGNLPSQTAINCPGVEKNMDELFAIDKNFWVQECKETRKFFSEQLGSDLPEALKRQLVEQEKRIDEL</sequence>
<evidence type="ECO:0000259" key="10">
    <source>
        <dbReference type="Pfam" id="PF00821"/>
    </source>
</evidence>
<gene>
    <name evidence="12" type="ORF">TCLT_LOCUS3947</name>
</gene>
<dbReference type="Gene3D" id="3.40.449.10">
    <property type="entry name" value="Phosphoenolpyruvate Carboxykinase, domain 1"/>
    <property type="match status" value="1"/>
</dbReference>
<organism evidence="14">
    <name type="scientific">Thelazia callipaeda</name>
    <name type="common">Oriental eyeworm</name>
    <name type="synonym">Parasitic nematode</name>
    <dbReference type="NCBI Taxonomy" id="103827"/>
    <lineage>
        <taxon>Eukaryota</taxon>
        <taxon>Metazoa</taxon>
        <taxon>Ecdysozoa</taxon>
        <taxon>Nematoda</taxon>
        <taxon>Chromadorea</taxon>
        <taxon>Rhabditida</taxon>
        <taxon>Spirurina</taxon>
        <taxon>Spiruromorpha</taxon>
        <taxon>Thelazioidea</taxon>
        <taxon>Thelaziidae</taxon>
        <taxon>Thelazia</taxon>
    </lineage>
</organism>
<evidence type="ECO:0000313" key="13">
    <source>
        <dbReference type="Proteomes" id="UP000276776"/>
    </source>
</evidence>
<dbReference type="WBParaSite" id="TCLT_0000395801-mRNA-1">
    <property type="protein sequence ID" value="TCLT_0000395801-mRNA-1"/>
    <property type="gene ID" value="TCLT_0000395801"/>
</dbReference>
<dbReference type="OrthoDB" id="5841594at2759"/>
<dbReference type="GO" id="GO:0019543">
    <property type="term" value="P:propionate catabolic process"/>
    <property type="evidence" value="ECO:0007669"/>
    <property type="project" value="TreeGrafter"/>
</dbReference>
<dbReference type="SUPFAM" id="SSF68923">
    <property type="entry name" value="PEP carboxykinase N-terminal domain"/>
    <property type="match status" value="1"/>
</dbReference>
<accession>A0A0N5CUL0</accession>
<dbReference type="InterPro" id="IPR013035">
    <property type="entry name" value="PEP_carboxykinase_C"/>
</dbReference>
<evidence type="ECO:0000256" key="2">
    <source>
        <dbReference type="ARBA" id="ARBA00005796"/>
    </source>
</evidence>
<evidence type="ECO:0000256" key="6">
    <source>
        <dbReference type="ARBA" id="ARBA00022793"/>
    </source>
</evidence>
<comment type="cofactor">
    <cofactor evidence="1">
        <name>Mn(2+)</name>
        <dbReference type="ChEBI" id="CHEBI:29035"/>
    </cofactor>
</comment>
<keyword evidence="6" id="KW-0210">Decarboxylase</keyword>
<reference evidence="12 13" key="2">
    <citation type="submission" date="2018-11" db="EMBL/GenBank/DDBJ databases">
        <authorList>
            <consortium name="Pathogen Informatics"/>
        </authorList>
    </citation>
    <scope>NUCLEOTIDE SEQUENCE [LARGE SCALE GENOMIC DNA]</scope>
</reference>
<evidence type="ECO:0000256" key="9">
    <source>
        <dbReference type="ARBA" id="ARBA00023239"/>
    </source>
</evidence>
<dbReference type="GO" id="GO:0046327">
    <property type="term" value="P:glycerol biosynthetic process from pyruvate"/>
    <property type="evidence" value="ECO:0007669"/>
    <property type="project" value="TreeGrafter"/>
</dbReference>
<dbReference type="Pfam" id="PF00821">
    <property type="entry name" value="PEPCK_GTP"/>
    <property type="match status" value="1"/>
</dbReference>
<dbReference type="HAMAP" id="MF_00452">
    <property type="entry name" value="PEPCK_GTP"/>
    <property type="match status" value="1"/>
</dbReference>
<dbReference type="PANTHER" id="PTHR11561:SF0">
    <property type="entry name" value="PHOSPHOENOLPYRUVATE CARBOXYKINASE [GTP]-RELATED"/>
    <property type="match status" value="1"/>
</dbReference>
<evidence type="ECO:0000256" key="7">
    <source>
        <dbReference type="ARBA" id="ARBA00023134"/>
    </source>
</evidence>
<dbReference type="GO" id="GO:0071333">
    <property type="term" value="P:cellular response to glucose stimulus"/>
    <property type="evidence" value="ECO:0007669"/>
    <property type="project" value="TreeGrafter"/>
</dbReference>
<keyword evidence="7" id="KW-0342">GTP-binding</keyword>
<dbReference type="GO" id="GO:0033993">
    <property type="term" value="P:response to lipid"/>
    <property type="evidence" value="ECO:0007669"/>
    <property type="project" value="TreeGrafter"/>
</dbReference>
<protein>
    <recommendedName>
        <fullName evidence="3">phosphoenolpyruvate carboxykinase (GTP)</fullName>
        <ecNumber evidence="3">4.1.1.32</ecNumber>
    </recommendedName>
</protein>
<dbReference type="OMA" id="YLMAPPG"/>
<dbReference type="GO" id="GO:0004613">
    <property type="term" value="F:phosphoenolpyruvate carboxykinase (GTP) activity"/>
    <property type="evidence" value="ECO:0007669"/>
    <property type="project" value="UniProtKB-EC"/>
</dbReference>
<evidence type="ECO:0000256" key="8">
    <source>
        <dbReference type="ARBA" id="ARBA00023211"/>
    </source>
</evidence>
<dbReference type="GO" id="GO:0006094">
    <property type="term" value="P:gluconeogenesis"/>
    <property type="evidence" value="ECO:0007669"/>
    <property type="project" value="InterPro"/>
</dbReference>
<proteinExistence type="inferred from homology"/>
<dbReference type="Proteomes" id="UP000276776">
    <property type="component" value="Unassembled WGS sequence"/>
</dbReference>
<keyword evidence="13" id="KW-1185">Reference proteome</keyword>
<dbReference type="NCBIfam" id="NF003253">
    <property type="entry name" value="PRK04210.1"/>
    <property type="match status" value="1"/>
</dbReference>
<dbReference type="GO" id="GO:0030145">
    <property type="term" value="F:manganese ion binding"/>
    <property type="evidence" value="ECO:0007669"/>
    <property type="project" value="TreeGrafter"/>
</dbReference>
<dbReference type="GO" id="GO:0042594">
    <property type="term" value="P:response to starvation"/>
    <property type="evidence" value="ECO:0007669"/>
    <property type="project" value="TreeGrafter"/>
</dbReference>
<dbReference type="EMBL" id="UYYF01004270">
    <property type="protein sequence ID" value="VDN00983.1"/>
    <property type="molecule type" value="Genomic_DNA"/>
</dbReference>
<dbReference type="SUPFAM" id="SSF53795">
    <property type="entry name" value="PEP carboxykinase-like"/>
    <property type="match status" value="1"/>
</dbReference>
<dbReference type="InterPro" id="IPR008209">
    <property type="entry name" value="PEP_carboxykinase_GTP"/>
</dbReference>
<dbReference type="InterPro" id="IPR008210">
    <property type="entry name" value="PEP_carboxykinase_N"/>
</dbReference>
<dbReference type="Gene3D" id="2.170.8.10">
    <property type="entry name" value="Phosphoenolpyruvate Carboxykinase, domain 2"/>
    <property type="match status" value="1"/>
</dbReference>
<evidence type="ECO:0000256" key="1">
    <source>
        <dbReference type="ARBA" id="ARBA00001936"/>
    </source>
</evidence>
<keyword evidence="8" id="KW-0464">Manganese</keyword>
<feature type="domain" description="Phosphoenolpyruvate carboxykinase GTP-utilising N-terminal" evidence="11">
    <location>
        <begin position="46"/>
        <end position="274"/>
    </location>
</feature>
<keyword evidence="5" id="KW-0547">Nucleotide-binding</keyword>
<dbReference type="STRING" id="103827.A0A0N5CUL0"/>
<dbReference type="InterPro" id="IPR035078">
    <property type="entry name" value="PEP_carboxykinase_GTP_N"/>
</dbReference>
<evidence type="ECO:0000313" key="12">
    <source>
        <dbReference type="EMBL" id="VDN00983.1"/>
    </source>
</evidence>
<comment type="similarity">
    <text evidence="2">Belongs to the phosphoenolpyruvate carboxykinase [GTP] family.</text>
</comment>
<dbReference type="GO" id="GO:0005525">
    <property type="term" value="F:GTP binding"/>
    <property type="evidence" value="ECO:0007669"/>
    <property type="project" value="UniProtKB-KW"/>
</dbReference>
<evidence type="ECO:0000256" key="4">
    <source>
        <dbReference type="ARBA" id="ARBA00022723"/>
    </source>
</evidence>
<dbReference type="PIRSF" id="PIRSF001348">
    <property type="entry name" value="PEP_carboxykinase_GTP"/>
    <property type="match status" value="1"/>
</dbReference>
<reference evidence="14" key="1">
    <citation type="submission" date="2016-04" db="UniProtKB">
        <authorList>
            <consortium name="WormBaseParasite"/>
        </authorList>
    </citation>
    <scope>IDENTIFICATION</scope>
</reference>
<dbReference type="Gene3D" id="3.90.228.20">
    <property type="match status" value="1"/>
</dbReference>
<dbReference type="AlphaFoldDB" id="A0A0N5CUL0"/>
<dbReference type="GO" id="GO:0006107">
    <property type="term" value="P:oxaloacetate metabolic process"/>
    <property type="evidence" value="ECO:0007669"/>
    <property type="project" value="TreeGrafter"/>
</dbReference>
<name>A0A0N5CUL0_THECL</name>
<dbReference type="InterPro" id="IPR035077">
    <property type="entry name" value="PEP_carboxykinase_GTP_C"/>
</dbReference>